<dbReference type="PRINTS" id="PR00033">
    <property type="entry name" value="HTHASNC"/>
</dbReference>
<evidence type="ECO:0000313" key="6">
    <source>
        <dbReference type="EMBL" id="PKZ62939.1"/>
    </source>
</evidence>
<keyword evidence="3" id="KW-0804">Transcription</keyword>
<dbReference type="GO" id="GO:0005829">
    <property type="term" value="C:cytosol"/>
    <property type="evidence" value="ECO:0007669"/>
    <property type="project" value="TreeGrafter"/>
</dbReference>
<proteinExistence type="predicted"/>
<dbReference type="Proteomes" id="UP000234662">
    <property type="component" value="Unassembled WGS sequence"/>
</dbReference>
<sequence>MVTTHRTDGVSIRPPQLPDRVQALPQDRAPDKTPEAGTIKADSVDELLIRSLLDDCRVSNRELAQAAGISESAVSTRLKRLTATGRLVFTALIDWETAGFDWFVIARFRTGELPPVDVATAIGELANCEAAAVVMGAYDVLAYFLVEDRAALHELVNVQLSAIPGVADVAIDLSTETAVTVRGRQFFMARNVPPVRLPAPQIDVDSLDIDIMQALVSDSRQSSRAIARSLGVAEGTVRSRMTRLDNAGLCRVAAMAEPISLGMAGVVANVALTVDRSELGHIRDTLLALDATVFFAVTVGAADVVITITARDQRDLLEIVTRQIRSIRGVTTTDTLPMMDVVRFSPYMKRLR</sequence>
<dbReference type="InterPro" id="IPR011008">
    <property type="entry name" value="Dimeric_a/b-barrel"/>
</dbReference>
<name>A0A2I1R1D8_9ACTN</name>
<dbReference type="InterPro" id="IPR000485">
    <property type="entry name" value="AsnC-type_HTH_dom"/>
</dbReference>
<dbReference type="InterPro" id="IPR036390">
    <property type="entry name" value="WH_DNA-bd_sf"/>
</dbReference>
<gene>
    <name evidence="6" type="ORF">CYJ73_24270</name>
</gene>
<dbReference type="EMBL" id="PKJC01000037">
    <property type="protein sequence ID" value="PKZ62939.1"/>
    <property type="molecule type" value="Genomic_DNA"/>
</dbReference>
<evidence type="ECO:0000259" key="5">
    <source>
        <dbReference type="PROSITE" id="PS50956"/>
    </source>
</evidence>
<dbReference type="Gene3D" id="1.10.10.10">
    <property type="entry name" value="Winged helix-like DNA-binding domain superfamily/Winged helix DNA-binding domain"/>
    <property type="match status" value="2"/>
</dbReference>
<evidence type="ECO:0000256" key="2">
    <source>
        <dbReference type="ARBA" id="ARBA00023125"/>
    </source>
</evidence>
<evidence type="ECO:0000256" key="3">
    <source>
        <dbReference type="ARBA" id="ARBA00023163"/>
    </source>
</evidence>
<keyword evidence="1" id="KW-0805">Transcription regulation</keyword>
<dbReference type="AlphaFoldDB" id="A0A2I1R1D8"/>
<feature type="domain" description="HTH asnC-type" evidence="5">
    <location>
        <begin position="41"/>
        <end position="101"/>
    </location>
</feature>
<dbReference type="InterPro" id="IPR036388">
    <property type="entry name" value="WH-like_DNA-bd_sf"/>
</dbReference>
<dbReference type="SMART" id="SM00344">
    <property type="entry name" value="HTH_ASNC"/>
    <property type="match status" value="2"/>
</dbReference>
<dbReference type="PANTHER" id="PTHR30154">
    <property type="entry name" value="LEUCINE-RESPONSIVE REGULATORY PROTEIN"/>
    <property type="match status" value="1"/>
</dbReference>
<protein>
    <recommendedName>
        <fullName evidence="5">HTH asnC-type domain-containing protein</fullName>
    </recommendedName>
</protein>
<dbReference type="SUPFAM" id="SSF46785">
    <property type="entry name" value="Winged helix' DNA-binding domain"/>
    <property type="match status" value="2"/>
</dbReference>
<reference evidence="6 7" key="1">
    <citation type="submission" date="2017-12" db="EMBL/GenBank/DDBJ databases">
        <title>Phylogenetic diversity of female urinary microbiome.</title>
        <authorList>
            <person name="Thomas-White K."/>
            <person name="Wolfe A.J."/>
        </authorList>
    </citation>
    <scope>NUCLEOTIDE SEQUENCE [LARGE SCALE GENOMIC DNA]</scope>
    <source>
        <strain evidence="6 7">UMB0777</strain>
    </source>
</reference>
<dbReference type="Pfam" id="PF01037">
    <property type="entry name" value="AsnC_trans_reg"/>
    <property type="match status" value="2"/>
</dbReference>
<organism evidence="6 7">
    <name type="scientific">Gordonia terrae</name>
    <dbReference type="NCBI Taxonomy" id="2055"/>
    <lineage>
        <taxon>Bacteria</taxon>
        <taxon>Bacillati</taxon>
        <taxon>Actinomycetota</taxon>
        <taxon>Actinomycetes</taxon>
        <taxon>Mycobacteriales</taxon>
        <taxon>Gordoniaceae</taxon>
        <taxon>Gordonia</taxon>
    </lineage>
</organism>
<dbReference type="GO" id="GO:0043200">
    <property type="term" value="P:response to amino acid"/>
    <property type="evidence" value="ECO:0007669"/>
    <property type="project" value="TreeGrafter"/>
</dbReference>
<dbReference type="GO" id="GO:0043565">
    <property type="term" value="F:sequence-specific DNA binding"/>
    <property type="evidence" value="ECO:0007669"/>
    <property type="project" value="InterPro"/>
</dbReference>
<comment type="caution">
    <text evidence="6">The sequence shown here is derived from an EMBL/GenBank/DDBJ whole genome shotgun (WGS) entry which is preliminary data.</text>
</comment>
<dbReference type="SUPFAM" id="SSF54909">
    <property type="entry name" value="Dimeric alpha+beta barrel"/>
    <property type="match status" value="2"/>
</dbReference>
<dbReference type="InterPro" id="IPR019888">
    <property type="entry name" value="Tscrpt_reg_AsnC-like"/>
</dbReference>
<feature type="region of interest" description="Disordered" evidence="4">
    <location>
        <begin position="1"/>
        <end position="36"/>
    </location>
</feature>
<evidence type="ECO:0000256" key="4">
    <source>
        <dbReference type="SAM" id="MobiDB-lite"/>
    </source>
</evidence>
<dbReference type="InterPro" id="IPR019887">
    <property type="entry name" value="Tscrpt_reg_AsnC/Lrp_C"/>
</dbReference>
<dbReference type="Gene3D" id="3.30.70.920">
    <property type="match status" value="2"/>
</dbReference>
<dbReference type="Pfam" id="PF13404">
    <property type="entry name" value="HTH_AsnC-type"/>
    <property type="match status" value="1"/>
</dbReference>
<keyword evidence="2" id="KW-0238">DNA-binding</keyword>
<dbReference type="Pfam" id="PF13412">
    <property type="entry name" value="HTH_24"/>
    <property type="match status" value="1"/>
</dbReference>
<dbReference type="PROSITE" id="PS50956">
    <property type="entry name" value="HTH_ASNC_2"/>
    <property type="match status" value="1"/>
</dbReference>
<evidence type="ECO:0000256" key="1">
    <source>
        <dbReference type="ARBA" id="ARBA00023015"/>
    </source>
</evidence>
<accession>A0A2I1R1D8</accession>
<evidence type="ECO:0000313" key="7">
    <source>
        <dbReference type="Proteomes" id="UP000234662"/>
    </source>
</evidence>
<dbReference type="PANTHER" id="PTHR30154:SF34">
    <property type="entry name" value="TRANSCRIPTIONAL REGULATOR AZLB"/>
    <property type="match status" value="1"/>
</dbReference>